<dbReference type="InterPro" id="IPR015797">
    <property type="entry name" value="NUDIX_hydrolase-like_dom_sf"/>
</dbReference>
<dbReference type="CDD" id="cd18880">
    <property type="entry name" value="NUDIX_ADPRase"/>
    <property type="match status" value="1"/>
</dbReference>
<dbReference type="RefSeq" id="WP_036681110.1">
    <property type="nucleotide sequence ID" value="NZ_JNVM01000009.1"/>
</dbReference>
<dbReference type="eggNOG" id="COG1051">
    <property type="taxonomic scope" value="Bacteria"/>
</dbReference>
<sequence length="162" mass="17937">MTYPIRVRACALILRDDSVLLIEFTDANGIHYNLPAGGVEAGESVTEAVIREAREEAAADVEVGPLAFVYEYAPHRCDHVYGATHSVHLIFDCKLKEGSAPVMPASPDANQTGVRWIPLSELDKIVLYPNLRKQIADYAARRTGTPVFFEEHQLDKYPLPSS</sequence>
<protein>
    <submittedName>
        <fullName evidence="4">NUDIX hydrolase</fullName>
    </submittedName>
</protein>
<gene>
    <name evidence="4" type="ORF">ET33_37415</name>
</gene>
<keyword evidence="2 4" id="KW-0378">Hydrolase</keyword>
<comment type="cofactor">
    <cofactor evidence="1">
        <name>Mg(2+)</name>
        <dbReference type="ChEBI" id="CHEBI:18420"/>
    </cofactor>
</comment>
<evidence type="ECO:0000259" key="3">
    <source>
        <dbReference type="PROSITE" id="PS51462"/>
    </source>
</evidence>
<dbReference type="Pfam" id="PF00293">
    <property type="entry name" value="NUDIX"/>
    <property type="match status" value="1"/>
</dbReference>
<keyword evidence="5" id="KW-1185">Reference proteome</keyword>
<reference evidence="4 5" key="1">
    <citation type="submission" date="2014-06" db="EMBL/GenBank/DDBJ databases">
        <title>Draft genome sequence of Paenibacillus sp. MSt1.</title>
        <authorList>
            <person name="Aw Y.K."/>
            <person name="Ong K.S."/>
            <person name="Gan H.M."/>
            <person name="Lee S.M."/>
        </authorList>
    </citation>
    <scope>NUCLEOTIDE SEQUENCE [LARGE SCALE GENOMIC DNA]</scope>
    <source>
        <strain evidence="4 5">MSt1</strain>
    </source>
</reference>
<feature type="domain" description="Nudix hydrolase" evidence="3">
    <location>
        <begin position="4"/>
        <end position="141"/>
    </location>
</feature>
<evidence type="ECO:0000256" key="2">
    <source>
        <dbReference type="ARBA" id="ARBA00022801"/>
    </source>
</evidence>
<dbReference type="PANTHER" id="PTHR43046">
    <property type="entry name" value="GDP-MANNOSE MANNOSYL HYDROLASE"/>
    <property type="match status" value="1"/>
</dbReference>
<dbReference type="EMBL" id="JNVM01000009">
    <property type="protein sequence ID" value="KEQ25850.1"/>
    <property type="molecule type" value="Genomic_DNA"/>
</dbReference>
<name>A0A081P577_9BACL</name>
<evidence type="ECO:0000256" key="1">
    <source>
        <dbReference type="ARBA" id="ARBA00001946"/>
    </source>
</evidence>
<dbReference type="PROSITE" id="PS51462">
    <property type="entry name" value="NUDIX"/>
    <property type="match status" value="1"/>
</dbReference>
<dbReference type="AlphaFoldDB" id="A0A081P577"/>
<dbReference type="SUPFAM" id="SSF55811">
    <property type="entry name" value="Nudix"/>
    <property type="match status" value="1"/>
</dbReference>
<dbReference type="Proteomes" id="UP000028123">
    <property type="component" value="Unassembled WGS sequence"/>
</dbReference>
<evidence type="ECO:0000313" key="4">
    <source>
        <dbReference type="EMBL" id="KEQ25850.1"/>
    </source>
</evidence>
<dbReference type="PANTHER" id="PTHR43046:SF14">
    <property type="entry name" value="MUTT_NUDIX FAMILY PROTEIN"/>
    <property type="match status" value="1"/>
</dbReference>
<evidence type="ECO:0000313" key="5">
    <source>
        <dbReference type="Proteomes" id="UP000028123"/>
    </source>
</evidence>
<organism evidence="4 5">
    <name type="scientific">Paenibacillus tyrfis</name>
    <dbReference type="NCBI Taxonomy" id="1501230"/>
    <lineage>
        <taxon>Bacteria</taxon>
        <taxon>Bacillati</taxon>
        <taxon>Bacillota</taxon>
        <taxon>Bacilli</taxon>
        <taxon>Bacillales</taxon>
        <taxon>Paenibacillaceae</taxon>
        <taxon>Paenibacillus</taxon>
    </lineage>
</organism>
<dbReference type="InterPro" id="IPR000086">
    <property type="entry name" value="NUDIX_hydrolase_dom"/>
</dbReference>
<dbReference type="Gene3D" id="3.90.79.10">
    <property type="entry name" value="Nucleoside Triphosphate Pyrophosphohydrolase"/>
    <property type="match status" value="1"/>
</dbReference>
<accession>A0A081P577</accession>
<comment type="caution">
    <text evidence="4">The sequence shown here is derived from an EMBL/GenBank/DDBJ whole genome shotgun (WGS) entry which is preliminary data.</text>
</comment>
<dbReference type="OrthoDB" id="65827at2"/>
<proteinExistence type="predicted"/>
<dbReference type="GO" id="GO:0016787">
    <property type="term" value="F:hydrolase activity"/>
    <property type="evidence" value="ECO:0007669"/>
    <property type="project" value="UniProtKB-KW"/>
</dbReference>